<comment type="caution">
    <text evidence="1">The sequence shown here is derived from an EMBL/GenBank/DDBJ whole genome shotgun (WGS) entry which is preliminary data.</text>
</comment>
<dbReference type="AlphaFoldDB" id="A0AAD5X017"/>
<organism evidence="1 2">
    <name type="scientific">Rhizophlyctis rosea</name>
    <dbReference type="NCBI Taxonomy" id="64517"/>
    <lineage>
        <taxon>Eukaryota</taxon>
        <taxon>Fungi</taxon>
        <taxon>Fungi incertae sedis</taxon>
        <taxon>Chytridiomycota</taxon>
        <taxon>Chytridiomycota incertae sedis</taxon>
        <taxon>Chytridiomycetes</taxon>
        <taxon>Rhizophlyctidales</taxon>
        <taxon>Rhizophlyctidaceae</taxon>
        <taxon>Rhizophlyctis</taxon>
    </lineage>
</organism>
<accession>A0AAD5X017</accession>
<protein>
    <submittedName>
        <fullName evidence="1">Uncharacterized protein</fullName>
    </submittedName>
</protein>
<sequence length="233" mass="25402">MVPLIRFIILDDALGSDRGNGLYVASVLDWVVGWAMGGSADSDRLVAELVSLFLNVLKSLPVASADDEGTHLALINRVLVLVNKVGQQQRKAVHFALLARICDLHYAGLPAISELHALSHLVINSTLNMKDTLTASILMSTMSYLLLDSPDVDIERGLVLDILTHVMKSADIDVPPINVVVRVVVYPLLQTVGETQNPKVRRRAFDVMTIYERVAAIDCLAYDAASVEEVSIC</sequence>
<reference evidence="1" key="1">
    <citation type="submission" date="2020-05" db="EMBL/GenBank/DDBJ databases">
        <title>Phylogenomic resolution of chytrid fungi.</title>
        <authorList>
            <person name="Stajich J.E."/>
            <person name="Amses K."/>
            <person name="Simmons R."/>
            <person name="Seto K."/>
            <person name="Myers J."/>
            <person name="Bonds A."/>
            <person name="Quandt C.A."/>
            <person name="Barry K."/>
            <person name="Liu P."/>
            <person name="Grigoriev I."/>
            <person name="Longcore J.E."/>
            <person name="James T.Y."/>
        </authorList>
    </citation>
    <scope>NUCLEOTIDE SEQUENCE</scope>
    <source>
        <strain evidence="1">JEL0318</strain>
    </source>
</reference>
<evidence type="ECO:0000313" key="1">
    <source>
        <dbReference type="EMBL" id="KAJ3034409.1"/>
    </source>
</evidence>
<proteinExistence type="predicted"/>
<name>A0AAD5X017_9FUNG</name>
<keyword evidence="2" id="KW-1185">Reference proteome</keyword>
<dbReference type="Proteomes" id="UP001212841">
    <property type="component" value="Unassembled WGS sequence"/>
</dbReference>
<gene>
    <name evidence="1" type="ORF">HK097_004517</name>
</gene>
<evidence type="ECO:0000313" key="2">
    <source>
        <dbReference type="Proteomes" id="UP001212841"/>
    </source>
</evidence>
<dbReference type="EMBL" id="JADGJD010002163">
    <property type="protein sequence ID" value="KAJ3034409.1"/>
    <property type="molecule type" value="Genomic_DNA"/>
</dbReference>